<dbReference type="RefSeq" id="WP_262431734.1">
    <property type="nucleotide sequence ID" value="NZ_JACRTE010000004.1"/>
</dbReference>
<gene>
    <name evidence="2" type="ORF">H8706_04890</name>
</gene>
<sequence length="368" mass="40061">MKSKKILGLLLVVTLLSATVFGTASVFAAGAQTNVKPESYMPPVKTIFVDDDFENRTVDGGVAPVAKGEPGYRANQIREADKAGAGFTAKKENDNIYAYNDTQYKTIRVCDKVIPTSADRLVISFKFNVSTRAAGDDFMLRFGSSNSARALRFLWTSKNRVEIYKFITDPTTSSGYNTPWLYNIDGTASKTWIDFTLVLIKSGSGDSAVAKIDKMFVNGTEAKISADVRELMADCNWWKNVSDPAEKLNAINIGNAKGNGYMFDDILIYEPYDVYMTDIDAVKKTVKIVNDGSNAVEGNVFIALYDNDKNLLAAKEASTALSVPAGGSQTVPLNDETFGHADAKTAKIFFWNKSSLAPLCAAETVSLP</sequence>
<comment type="caution">
    <text evidence="2">The sequence shown here is derived from an EMBL/GenBank/DDBJ whole genome shotgun (WGS) entry which is preliminary data.</text>
</comment>
<proteinExistence type="predicted"/>
<name>A0A926ISN5_9FIRM</name>
<keyword evidence="3" id="KW-1185">Reference proteome</keyword>
<evidence type="ECO:0000256" key="1">
    <source>
        <dbReference type="SAM" id="SignalP"/>
    </source>
</evidence>
<protein>
    <submittedName>
        <fullName evidence="2">Uncharacterized protein</fullName>
    </submittedName>
</protein>
<feature type="chain" id="PRO_5036882243" evidence="1">
    <location>
        <begin position="29"/>
        <end position="368"/>
    </location>
</feature>
<keyword evidence="1" id="KW-0732">Signal</keyword>
<accession>A0A926ISN5</accession>
<evidence type="ECO:0000313" key="3">
    <source>
        <dbReference type="Proteomes" id="UP000647416"/>
    </source>
</evidence>
<feature type="signal peptide" evidence="1">
    <location>
        <begin position="1"/>
        <end position="28"/>
    </location>
</feature>
<evidence type="ECO:0000313" key="2">
    <source>
        <dbReference type="EMBL" id="MBC8596206.1"/>
    </source>
</evidence>
<dbReference type="EMBL" id="JACRTE010000004">
    <property type="protein sequence ID" value="MBC8596206.1"/>
    <property type="molecule type" value="Genomic_DNA"/>
</dbReference>
<dbReference type="Proteomes" id="UP000647416">
    <property type="component" value="Unassembled WGS sequence"/>
</dbReference>
<dbReference type="AlphaFoldDB" id="A0A926ISN5"/>
<reference evidence="2" key="1">
    <citation type="submission" date="2020-08" db="EMBL/GenBank/DDBJ databases">
        <title>Genome public.</title>
        <authorList>
            <person name="Liu C."/>
            <person name="Sun Q."/>
        </authorList>
    </citation>
    <scope>NUCLEOTIDE SEQUENCE</scope>
    <source>
        <strain evidence="2">NSJ-50</strain>
    </source>
</reference>
<organism evidence="2 3">
    <name type="scientific">Qingrenia yutianensis</name>
    <dbReference type="NCBI Taxonomy" id="2763676"/>
    <lineage>
        <taxon>Bacteria</taxon>
        <taxon>Bacillati</taxon>
        <taxon>Bacillota</taxon>
        <taxon>Clostridia</taxon>
        <taxon>Eubacteriales</taxon>
        <taxon>Oscillospiraceae</taxon>
        <taxon>Qingrenia</taxon>
    </lineage>
</organism>